<organism evidence="3 4">
    <name type="scientific">Longispora fulva</name>
    <dbReference type="NCBI Taxonomy" id="619741"/>
    <lineage>
        <taxon>Bacteria</taxon>
        <taxon>Bacillati</taxon>
        <taxon>Actinomycetota</taxon>
        <taxon>Actinomycetes</taxon>
        <taxon>Micromonosporales</taxon>
        <taxon>Micromonosporaceae</taxon>
        <taxon>Longispora</taxon>
    </lineage>
</organism>
<reference evidence="3" key="1">
    <citation type="submission" date="2020-11" db="EMBL/GenBank/DDBJ databases">
        <title>Sequencing the genomes of 1000 actinobacteria strains.</title>
        <authorList>
            <person name="Klenk H.-P."/>
        </authorList>
    </citation>
    <scope>NUCLEOTIDE SEQUENCE</scope>
    <source>
        <strain evidence="3">DSM 45356</strain>
    </source>
</reference>
<feature type="transmembrane region" description="Helical" evidence="1">
    <location>
        <begin position="7"/>
        <end position="26"/>
    </location>
</feature>
<dbReference type="Proteomes" id="UP000622552">
    <property type="component" value="Unassembled WGS sequence"/>
</dbReference>
<feature type="domain" description="Septum formation-related" evidence="2">
    <location>
        <begin position="92"/>
        <end position="268"/>
    </location>
</feature>
<name>A0A8J7KRE6_9ACTN</name>
<dbReference type="RefSeq" id="WP_197005218.1">
    <property type="nucleotide sequence ID" value="NZ_BONS01000037.1"/>
</dbReference>
<evidence type="ECO:0000259" key="2">
    <source>
        <dbReference type="Pfam" id="PF13845"/>
    </source>
</evidence>
<evidence type="ECO:0000256" key="1">
    <source>
        <dbReference type="SAM" id="Phobius"/>
    </source>
</evidence>
<dbReference type="InterPro" id="IPR026004">
    <property type="entry name" value="Septum_form"/>
</dbReference>
<dbReference type="AlphaFoldDB" id="A0A8J7KRE6"/>
<keyword evidence="4" id="KW-1185">Reference proteome</keyword>
<dbReference type="Pfam" id="PF13845">
    <property type="entry name" value="Septum_form"/>
    <property type="match status" value="1"/>
</dbReference>
<sequence length="294" mass="30704">MERKRTVIFLVVGIFILCSGVVGLLVKMAGSTRGPVGDGSALTPQAGTCRHAADVGATTPEASGFPPTFGGRFAMCTKAHEIETFFVGRVSASLSAADAEKEVDGTCRVEADKFLGGPRGTGKVATTSYTEENADHLAKRWFSCDVAEVGNAAGTTLVTRTGSLRGALAGTSPLLLGCANSTTHDFVFLPDCAAAHTTEFAGLYTLADDAAPADDDARDRSVGAGCQKTVTDFLGWDQQTFETSDLIDVTFWGPKAAEVRDGNRVFQCFVTTFKDRKLTGSVKGLGAGKVPVTG</sequence>
<dbReference type="EMBL" id="JADOUF010000001">
    <property type="protein sequence ID" value="MBG6138462.1"/>
    <property type="molecule type" value="Genomic_DNA"/>
</dbReference>
<keyword evidence="1" id="KW-1133">Transmembrane helix</keyword>
<proteinExistence type="predicted"/>
<keyword evidence="1" id="KW-0472">Membrane</keyword>
<evidence type="ECO:0000313" key="3">
    <source>
        <dbReference type="EMBL" id="MBG6138462.1"/>
    </source>
</evidence>
<evidence type="ECO:0000313" key="4">
    <source>
        <dbReference type="Proteomes" id="UP000622552"/>
    </source>
</evidence>
<protein>
    <recommendedName>
        <fullName evidence="2">Septum formation-related domain-containing protein</fullName>
    </recommendedName>
</protein>
<keyword evidence="1" id="KW-0812">Transmembrane</keyword>
<gene>
    <name evidence="3" type="ORF">IW245_004656</name>
</gene>
<comment type="caution">
    <text evidence="3">The sequence shown here is derived from an EMBL/GenBank/DDBJ whole genome shotgun (WGS) entry which is preliminary data.</text>
</comment>
<accession>A0A8J7KRE6</accession>